<evidence type="ECO:0000313" key="2">
    <source>
        <dbReference type="Proteomes" id="UP000198280"/>
    </source>
</evidence>
<organism evidence="1 2">
    <name type="scientific">Actinacidiphila glaucinigra</name>
    <dbReference type="NCBI Taxonomy" id="235986"/>
    <lineage>
        <taxon>Bacteria</taxon>
        <taxon>Bacillati</taxon>
        <taxon>Actinomycetota</taxon>
        <taxon>Actinomycetes</taxon>
        <taxon>Kitasatosporales</taxon>
        <taxon>Streptomycetaceae</taxon>
        <taxon>Actinacidiphila</taxon>
    </lineage>
</organism>
<dbReference type="EMBL" id="FZOF01000006">
    <property type="protein sequence ID" value="SNS45426.1"/>
    <property type="molecule type" value="Genomic_DNA"/>
</dbReference>
<gene>
    <name evidence="1" type="ORF">SAMN05216252_10638</name>
</gene>
<sequence>MVRQSCHSRWGRARSTVEGMETFLATLTALVFFLALALAALTGRVHDSRDGHDWHR</sequence>
<keyword evidence="2" id="KW-1185">Reference proteome</keyword>
<protein>
    <submittedName>
        <fullName evidence="1">Uncharacterized protein</fullName>
    </submittedName>
</protein>
<dbReference type="AlphaFoldDB" id="A0A239ELB5"/>
<accession>A0A239ELB5</accession>
<evidence type="ECO:0000313" key="1">
    <source>
        <dbReference type="EMBL" id="SNS45426.1"/>
    </source>
</evidence>
<dbReference type="Proteomes" id="UP000198280">
    <property type="component" value="Unassembled WGS sequence"/>
</dbReference>
<reference evidence="1 2" key="1">
    <citation type="submission" date="2017-06" db="EMBL/GenBank/DDBJ databases">
        <authorList>
            <person name="Kim H.J."/>
            <person name="Triplett B.A."/>
        </authorList>
    </citation>
    <scope>NUCLEOTIDE SEQUENCE [LARGE SCALE GENOMIC DNA]</scope>
    <source>
        <strain evidence="1 2">CGMCC 4.1858</strain>
    </source>
</reference>
<name>A0A239ELB5_9ACTN</name>
<proteinExistence type="predicted"/>